<evidence type="ECO:0000313" key="2">
    <source>
        <dbReference type="Proteomes" id="UP001062846"/>
    </source>
</evidence>
<dbReference type="Proteomes" id="UP001062846">
    <property type="component" value="Chromosome 11"/>
</dbReference>
<comment type="caution">
    <text evidence="1">The sequence shown here is derived from an EMBL/GenBank/DDBJ whole genome shotgun (WGS) entry which is preliminary data.</text>
</comment>
<reference evidence="1" key="1">
    <citation type="submission" date="2022-02" db="EMBL/GenBank/DDBJ databases">
        <title>Plant Genome Project.</title>
        <authorList>
            <person name="Zhang R.-G."/>
        </authorList>
    </citation>
    <scope>NUCLEOTIDE SEQUENCE</scope>
    <source>
        <strain evidence="1">AT1</strain>
    </source>
</reference>
<sequence length="397" mass="43783">MLEWIRSYLVNRRVLRREWIRKWTDPLLSNIYTKLENNKANCYEYIADWCGELNFQVRCPYGQYTVDLRAMTCTCRKWDLCGIPCTHAIAAIQNRKHDAESYINACYSKENYARAYHTLIMPINGKDMWPKTGFTPVLPPLEKRKLGRPKMDRRIDPSEYISKKDKNKLRRLGQNSVFCRKCGKHGHNRRTCTHESGAESNVDEGGVGSIDGVEPNVGNGGVQSNVGSVQSSAGDGSSSSGVGRGRGKGTTTVVGRGRGRGRSRGKGTSTGIGRERETTSELERGTTSELGRGTISVQGRRSTNEQRRGRGTTNGLGSQISEDTGVECQFQATMVHTRGGGTTFLGRGGRIQWRGHEVNVPSNYAQATKSSQTAVGSNKSTAKCIFKSQKFGNLAAI</sequence>
<organism evidence="1 2">
    <name type="scientific">Rhododendron molle</name>
    <name type="common">Chinese azalea</name>
    <name type="synonym">Azalea mollis</name>
    <dbReference type="NCBI Taxonomy" id="49168"/>
    <lineage>
        <taxon>Eukaryota</taxon>
        <taxon>Viridiplantae</taxon>
        <taxon>Streptophyta</taxon>
        <taxon>Embryophyta</taxon>
        <taxon>Tracheophyta</taxon>
        <taxon>Spermatophyta</taxon>
        <taxon>Magnoliopsida</taxon>
        <taxon>eudicotyledons</taxon>
        <taxon>Gunneridae</taxon>
        <taxon>Pentapetalae</taxon>
        <taxon>asterids</taxon>
        <taxon>Ericales</taxon>
        <taxon>Ericaceae</taxon>
        <taxon>Ericoideae</taxon>
        <taxon>Rhodoreae</taxon>
        <taxon>Rhododendron</taxon>
    </lineage>
</organism>
<name>A0ACC0LQM4_RHOML</name>
<proteinExistence type="predicted"/>
<protein>
    <submittedName>
        <fullName evidence="1">Uncharacterized protein</fullName>
    </submittedName>
</protein>
<gene>
    <name evidence="1" type="ORF">RHMOL_Rhmol11G0099000</name>
</gene>
<keyword evidence="2" id="KW-1185">Reference proteome</keyword>
<evidence type="ECO:0000313" key="1">
    <source>
        <dbReference type="EMBL" id="KAI8530939.1"/>
    </source>
</evidence>
<dbReference type="EMBL" id="CM046398">
    <property type="protein sequence ID" value="KAI8530939.1"/>
    <property type="molecule type" value="Genomic_DNA"/>
</dbReference>
<accession>A0ACC0LQM4</accession>